<dbReference type="Pfam" id="PF00024">
    <property type="entry name" value="PAN_1"/>
    <property type="match status" value="1"/>
</dbReference>
<feature type="transmembrane region" description="Helical" evidence="1">
    <location>
        <begin position="188"/>
        <end position="207"/>
    </location>
</feature>
<evidence type="ECO:0000313" key="3">
    <source>
        <dbReference type="EMBL" id="QHT75791.1"/>
    </source>
</evidence>
<dbReference type="AlphaFoldDB" id="A0A6C0H5F4"/>
<accession>A0A6C0H5F4</accession>
<sequence length="230" mass="26307">MINLVSFENEYNLLLNKYKNEYNNFMSLNSSDLKKIIPLNDKSFWGKTAISDSSVNNQNDCIDLCKKNKNCSGATFVPQTNQCMVRSGFGSINNDPNNVALVSNYVLKLSILLSYNEQLRSIIDKINEIVKNNSLDIDKEIIKKNVEKLKKDSLILASENDKLQNIIYQQNILNSDVLNNSQIVYSNYSVFFIYFSLFLFIIALSLFFIFPNSAPSLILLFIISIILFFS</sequence>
<organism evidence="3">
    <name type="scientific">viral metagenome</name>
    <dbReference type="NCBI Taxonomy" id="1070528"/>
    <lineage>
        <taxon>unclassified sequences</taxon>
        <taxon>metagenomes</taxon>
        <taxon>organismal metagenomes</taxon>
    </lineage>
</organism>
<dbReference type="InterPro" id="IPR003609">
    <property type="entry name" value="Pan_app"/>
</dbReference>
<evidence type="ECO:0000256" key="1">
    <source>
        <dbReference type="SAM" id="Phobius"/>
    </source>
</evidence>
<name>A0A6C0H5F4_9ZZZZ</name>
<reference evidence="3" key="1">
    <citation type="journal article" date="2020" name="Nature">
        <title>Giant virus diversity and host interactions through global metagenomics.</title>
        <authorList>
            <person name="Schulz F."/>
            <person name="Roux S."/>
            <person name="Paez-Espino D."/>
            <person name="Jungbluth S."/>
            <person name="Walsh D.A."/>
            <person name="Denef V.J."/>
            <person name="McMahon K.D."/>
            <person name="Konstantinidis K.T."/>
            <person name="Eloe-Fadrosh E.A."/>
            <person name="Kyrpides N.C."/>
            <person name="Woyke T."/>
        </authorList>
    </citation>
    <scope>NUCLEOTIDE SEQUENCE</scope>
    <source>
        <strain evidence="3">GVMAG-M-3300023179-71</strain>
    </source>
</reference>
<keyword evidence="1" id="KW-0812">Transmembrane</keyword>
<proteinExistence type="predicted"/>
<dbReference type="EMBL" id="MN739882">
    <property type="protein sequence ID" value="QHT75791.1"/>
    <property type="molecule type" value="Genomic_DNA"/>
</dbReference>
<protein>
    <recommendedName>
        <fullName evidence="2">Apple domain-containing protein</fullName>
    </recommendedName>
</protein>
<keyword evidence="1" id="KW-0472">Membrane</keyword>
<feature type="transmembrane region" description="Helical" evidence="1">
    <location>
        <begin position="213"/>
        <end position="229"/>
    </location>
</feature>
<evidence type="ECO:0000259" key="2">
    <source>
        <dbReference type="Pfam" id="PF00024"/>
    </source>
</evidence>
<dbReference type="Gene3D" id="3.50.4.10">
    <property type="entry name" value="Hepatocyte Growth Factor"/>
    <property type="match status" value="1"/>
</dbReference>
<keyword evidence="1" id="KW-1133">Transmembrane helix</keyword>
<feature type="domain" description="Apple" evidence="2">
    <location>
        <begin position="47"/>
        <end position="87"/>
    </location>
</feature>
<dbReference type="SUPFAM" id="SSF57414">
    <property type="entry name" value="Hairpin loop containing domain-like"/>
    <property type="match status" value="1"/>
</dbReference>